<dbReference type="AlphaFoldDB" id="A0A930G064"/>
<dbReference type="EMBL" id="JABZMI010000232">
    <property type="protein sequence ID" value="MBF1165570.1"/>
    <property type="molecule type" value="Genomic_DNA"/>
</dbReference>
<gene>
    <name evidence="2" type="ORF">HXL68_11080</name>
</gene>
<proteinExistence type="predicted"/>
<keyword evidence="1" id="KW-0812">Transmembrane</keyword>
<evidence type="ECO:0000313" key="2">
    <source>
        <dbReference type="EMBL" id="MBF1165570.1"/>
    </source>
</evidence>
<keyword evidence="1" id="KW-1133">Transmembrane helix</keyword>
<accession>A0A930G064</accession>
<keyword evidence="1" id="KW-0472">Membrane</keyword>
<dbReference type="InterPro" id="IPR029039">
    <property type="entry name" value="Flavoprotein-like_sf"/>
</dbReference>
<evidence type="ECO:0000256" key="1">
    <source>
        <dbReference type="SAM" id="Phobius"/>
    </source>
</evidence>
<dbReference type="Gene3D" id="3.40.50.360">
    <property type="match status" value="1"/>
</dbReference>
<dbReference type="Proteomes" id="UP000718593">
    <property type="component" value="Unassembled WGS sequence"/>
</dbReference>
<feature type="transmembrane region" description="Helical" evidence="1">
    <location>
        <begin position="257"/>
        <end position="283"/>
    </location>
</feature>
<organism evidence="2 3">
    <name type="scientific">Dechloromonas agitata</name>
    <dbReference type="NCBI Taxonomy" id="73030"/>
    <lineage>
        <taxon>Bacteria</taxon>
        <taxon>Pseudomonadati</taxon>
        <taxon>Pseudomonadota</taxon>
        <taxon>Betaproteobacteria</taxon>
        <taxon>Rhodocyclales</taxon>
        <taxon>Azonexaceae</taxon>
        <taxon>Dechloromonas</taxon>
    </lineage>
</organism>
<reference evidence="2" key="1">
    <citation type="submission" date="2020-04" db="EMBL/GenBank/DDBJ databases">
        <title>Deep metagenomics examines the oral microbiome during advanced dental caries in children, revealing novel taxa and co-occurrences with host molecules.</title>
        <authorList>
            <person name="Baker J.L."/>
            <person name="Morton J.T."/>
            <person name="Dinis M."/>
            <person name="Alvarez R."/>
            <person name="Tran N.C."/>
            <person name="Knight R."/>
            <person name="Edlund A."/>
        </authorList>
    </citation>
    <scope>NUCLEOTIDE SEQUENCE</scope>
    <source>
        <strain evidence="2">JCVI_32_bin.24</strain>
    </source>
</reference>
<evidence type="ECO:0000313" key="3">
    <source>
        <dbReference type="Proteomes" id="UP000718593"/>
    </source>
</evidence>
<sequence>MKRVLVVDYSQSGQLSEIAAQLIAPLRDDGHVVHRETLVPVEPFPFPWPIVDFVDAMPECVQLDAPPLKPLSIAADADFDLVILCYQVWFLSPALPITAFLHSTEGKRLIGGKPVVTLVACRNMWLSAQETMSRLITEAGGTLCDHIALTDSGHPLATFVTTPRWVLTGKRDRFLGLPPAGVAPEEIRAARRFGQALAAALDRNDETTGQPMLSGLRAVTVNPRLAISERAGRRAFGVWSRLIRAFGQRGSWQRRPILLVFSLYLIVMVITVVPSSLLLQWLLSPLLKSRLEGLRARLELPSGSQAFNLEKYDQSR</sequence>
<comment type="caution">
    <text evidence="2">The sequence shown here is derived from an EMBL/GenBank/DDBJ whole genome shotgun (WGS) entry which is preliminary data.</text>
</comment>
<dbReference type="SUPFAM" id="SSF52218">
    <property type="entry name" value="Flavoproteins"/>
    <property type="match status" value="1"/>
</dbReference>
<name>A0A930G064_9RHOO</name>
<protein>
    <submittedName>
        <fullName evidence="2">Dialkylresorcinol condensing enzyme</fullName>
    </submittedName>
</protein>